<dbReference type="Pfam" id="PF02365">
    <property type="entry name" value="NAM"/>
    <property type="match status" value="1"/>
</dbReference>
<accession>A0AAD9TL56</accession>
<evidence type="ECO:0000259" key="10">
    <source>
        <dbReference type="PROSITE" id="PS51005"/>
    </source>
</evidence>
<comment type="caution">
    <text evidence="11">The sequence shown here is derived from an EMBL/GenBank/DDBJ whole genome shotgun (WGS) entry which is preliminary data.</text>
</comment>
<keyword evidence="1" id="KW-0479">Metal-binding</keyword>
<feature type="domain" description="SWIM-type" evidence="9">
    <location>
        <begin position="267"/>
        <end position="299"/>
    </location>
</feature>
<dbReference type="PANTHER" id="PTHR31973">
    <property type="entry name" value="POLYPROTEIN, PUTATIVE-RELATED"/>
    <property type="match status" value="1"/>
</dbReference>
<proteinExistence type="predicted"/>
<keyword evidence="2 8" id="KW-0863">Zinc-finger</keyword>
<keyword evidence="6" id="KW-0804">Transcription</keyword>
<evidence type="ECO:0000256" key="3">
    <source>
        <dbReference type="ARBA" id="ARBA00022833"/>
    </source>
</evidence>
<name>A0AAD9TL56_9ROSI</name>
<dbReference type="SMART" id="SM00575">
    <property type="entry name" value="ZnF_PMZ"/>
    <property type="match status" value="1"/>
</dbReference>
<sequence length="395" mass="46131">MRHNLEWKVKRSNKTTIPLVCLMDNCTWKLRAVMRDEGTYFQVRSFINKRTCHLEKTYRRHRQASAVIIGEVVAPRLQQQDGRLMRPKNIIADMKTIYGIQILYRCPNIDDLVFIFDRHASIEAGISKVFPDTTHTICCWHFFENVKKRFHKNDVATIMDKAARSYTECNVIGTWKSYIICTRMHSITSLRLVHTSGPVYIVRKEEFIRNMLQMWFHDRYRVAQSVHHQLTDATHLVILKRVDKCGYMTVNPVDWNIFSVKQSGKQWIVDLARKTCTCKKFQMDMFPCLHALAAARREGEAAMYFFTSRDRKYLKGKRSNRAVVSDFWKATASKHAIGDENNPTGYKSALVYHQGLFKNSTKTDWLIQEYTLPNNTPANILSTSSSINTKVRYTH</sequence>
<dbReference type="PANTHER" id="PTHR31973:SF187">
    <property type="entry name" value="MUTATOR TRANSPOSASE MUDRA PROTEIN"/>
    <property type="match status" value="1"/>
</dbReference>
<dbReference type="GO" id="GO:0003677">
    <property type="term" value="F:DNA binding"/>
    <property type="evidence" value="ECO:0007669"/>
    <property type="project" value="UniProtKB-KW"/>
</dbReference>
<protein>
    <recommendedName>
        <fullName evidence="13">SWIM-type domain-containing protein</fullName>
    </recommendedName>
</protein>
<evidence type="ECO:0000313" key="11">
    <source>
        <dbReference type="EMBL" id="KAK2637525.1"/>
    </source>
</evidence>
<keyword evidence="5" id="KW-0238">DNA-binding</keyword>
<organism evidence="11 12">
    <name type="scientific">Dipteronia dyeriana</name>
    <dbReference type="NCBI Taxonomy" id="168575"/>
    <lineage>
        <taxon>Eukaryota</taxon>
        <taxon>Viridiplantae</taxon>
        <taxon>Streptophyta</taxon>
        <taxon>Embryophyta</taxon>
        <taxon>Tracheophyta</taxon>
        <taxon>Spermatophyta</taxon>
        <taxon>Magnoliopsida</taxon>
        <taxon>eudicotyledons</taxon>
        <taxon>Gunneridae</taxon>
        <taxon>Pentapetalae</taxon>
        <taxon>rosids</taxon>
        <taxon>malvids</taxon>
        <taxon>Sapindales</taxon>
        <taxon>Sapindaceae</taxon>
        <taxon>Hippocastanoideae</taxon>
        <taxon>Acereae</taxon>
        <taxon>Dipteronia</taxon>
    </lineage>
</organism>
<evidence type="ECO:0000256" key="1">
    <source>
        <dbReference type="ARBA" id="ARBA00022723"/>
    </source>
</evidence>
<dbReference type="AlphaFoldDB" id="A0AAD9TL56"/>
<evidence type="ECO:0000313" key="12">
    <source>
        <dbReference type="Proteomes" id="UP001280121"/>
    </source>
</evidence>
<reference evidence="11" key="1">
    <citation type="journal article" date="2023" name="Plant J.">
        <title>Genome sequences and population genomics provide insights into the demographic history, inbreeding, and mutation load of two 'living fossil' tree species of Dipteronia.</title>
        <authorList>
            <person name="Feng Y."/>
            <person name="Comes H.P."/>
            <person name="Chen J."/>
            <person name="Zhu S."/>
            <person name="Lu R."/>
            <person name="Zhang X."/>
            <person name="Li P."/>
            <person name="Qiu J."/>
            <person name="Olsen K.M."/>
            <person name="Qiu Y."/>
        </authorList>
    </citation>
    <scope>NUCLEOTIDE SEQUENCE</scope>
    <source>
        <strain evidence="11">KIB01</strain>
    </source>
</reference>
<keyword evidence="7" id="KW-0539">Nucleus</keyword>
<keyword evidence="3" id="KW-0862">Zinc</keyword>
<dbReference type="GO" id="GO:0006355">
    <property type="term" value="P:regulation of DNA-templated transcription"/>
    <property type="evidence" value="ECO:0007669"/>
    <property type="project" value="InterPro"/>
</dbReference>
<evidence type="ECO:0000256" key="7">
    <source>
        <dbReference type="ARBA" id="ARBA00023242"/>
    </source>
</evidence>
<dbReference type="PROSITE" id="PS51005">
    <property type="entry name" value="NAC"/>
    <property type="match status" value="1"/>
</dbReference>
<dbReference type="SUPFAM" id="SSF101941">
    <property type="entry name" value="NAC domain"/>
    <property type="match status" value="1"/>
</dbReference>
<evidence type="ECO:0000256" key="8">
    <source>
        <dbReference type="PROSITE-ProRule" id="PRU00325"/>
    </source>
</evidence>
<dbReference type="EMBL" id="JANJYI010000009">
    <property type="protein sequence ID" value="KAK2637525.1"/>
    <property type="molecule type" value="Genomic_DNA"/>
</dbReference>
<dbReference type="GO" id="GO:0008270">
    <property type="term" value="F:zinc ion binding"/>
    <property type="evidence" value="ECO:0007669"/>
    <property type="project" value="UniProtKB-KW"/>
</dbReference>
<dbReference type="Proteomes" id="UP001280121">
    <property type="component" value="Unassembled WGS sequence"/>
</dbReference>
<evidence type="ECO:0000256" key="6">
    <source>
        <dbReference type="ARBA" id="ARBA00023163"/>
    </source>
</evidence>
<keyword evidence="4" id="KW-0805">Transcription regulation</keyword>
<evidence type="ECO:0000256" key="4">
    <source>
        <dbReference type="ARBA" id="ARBA00023015"/>
    </source>
</evidence>
<evidence type="ECO:0008006" key="13">
    <source>
        <dbReference type="Google" id="ProtNLM"/>
    </source>
</evidence>
<dbReference type="Gene3D" id="2.170.150.80">
    <property type="entry name" value="NAC domain"/>
    <property type="match status" value="1"/>
</dbReference>
<dbReference type="InterPro" id="IPR006564">
    <property type="entry name" value="Znf_PMZ"/>
</dbReference>
<dbReference type="InterPro" id="IPR003441">
    <property type="entry name" value="NAC-dom"/>
</dbReference>
<evidence type="ECO:0000256" key="5">
    <source>
        <dbReference type="ARBA" id="ARBA00023125"/>
    </source>
</evidence>
<feature type="domain" description="NAC" evidence="10">
    <location>
        <begin position="254"/>
        <end position="394"/>
    </location>
</feature>
<evidence type="ECO:0000259" key="9">
    <source>
        <dbReference type="PROSITE" id="PS50966"/>
    </source>
</evidence>
<dbReference type="PROSITE" id="PS50966">
    <property type="entry name" value="ZF_SWIM"/>
    <property type="match status" value="1"/>
</dbReference>
<gene>
    <name evidence="11" type="ORF">Ddye_032317</name>
</gene>
<dbReference type="InterPro" id="IPR007527">
    <property type="entry name" value="Znf_SWIM"/>
</dbReference>
<evidence type="ECO:0000256" key="2">
    <source>
        <dbReference type="ARBA" id="ARBA00022771"/>
    </source>
</evidence>
<dbReference type="InterPro" id="IPR036093">
    <property type="entry name" value="NAC_dom_sf"/>
</dbReference>
<keyword evidence="12" id="KW-1185">Reference proteome</keyword>